<dbReference type="Pfam" id="PF14521">
    <property type="entry name" value="Aspzincin_M35"/>
    <property type="match status" value="1"/>
</dbReference>
<protein>
    <recommendedName>
        <fullName evidence="2">Lysine-specific metallo-endopeptidase domain-containing protein</fullName>
    </recommendedName>
</protein>
<dbReference type="Proteomes" id="UP000698752">
    <property type="component" value="Unassembled WGS sequence"/>
</dbReference>
<name>A0ABS5ENF2_9PROT</name>
<comment type="caution">
    <text evidence="3">The sequence shown here is derived from an EMBL/GenBank/DDBJ whole genome shotgun (WGS) entry which is preliminary data.</text>
</comment>
<dbReference type="SMART" id="SM01351">
    <property type="entry name" value="Aspzincin_M35"/>
    <property type="match status" value="1"/>
</dbReference>
<keyword evidence="1" id="KW-0732">Signal</keyword>
<dbReference type="InterPro" id="IPR024079">
    <property type="entry name" value="MetalloPept_cat_dom_sf"/>
</dbReference>
<dbReference type="EMBL" id="JAAEDI010000030">
    <property type="protein sequence ID" value="MBR0652555.1"/>
    <property type="molecule type" value="Genomic_DNA"/>
</dbReference>
<dbReference type="InterPro" id="IPR029463">
    <property type="entry name" value="Lys_MEP"/>
</dbReference>
<evidence type="ECO:0000313" key="3">
    <source>
        <dbReference type="EMBL" id="MBR0652555.1"/>
    </source>
</evidence>
<feature type="signal peptide" evidence="1">
    <location>
        <begin position="1"/>
        <end position="20"/>
    </location>
</feature>
<dbReference type="Gene3D" id="3.40.390.10">
    <property type="entry name" value="Collagenase (Catalytic Domain)"/>
    <property type="match status" value="1"/>
</dbReference>
<proteinExistence type="predicted"/>
<dbReference type="SUPFAM" id="SSF55486">
    <property type="entry name" value="Metalloproteases ('zincins'), catalytic domain"/>
    <property type="match status" value="1"/>
</dbReference>
<evidence type="ECO:0000256" key="1">
    <source>
        <dbReference type="SAM" id="SignalP"/>
    </source>
</evidence>
<sequence length="219" mass="24253">MKRVISFLPAVILLMAAGPAELPTDKPPPLEPNRQVLQVPLPTEKPPPAVLTAAEIPGPVCAPIHRELIDDALAEARTRLAEAIRMVREDPDNAHITRWFGNAPRKTIRITLDLTLARLEAFEALDLRCNDPAGCPGGRFAYARERDLVLGLCAPYFRARMDGMDARWGILIHEASHIAANTRDHVYRPTGALRLAKENPGQAAENADNYEYFVESLPR</sequence>
<feature type="chain" id="PRO_5046582124" description="Lysine-specific metallo-endopeptidase domain-containing protein" evidence="1">
    <location>
        <begin position="21"/>
        <end position="219"/>
    </location>
</feature>
<dbReference type="RefSeq" id="WP_211871270.1">
    <property type="nucleotide sequence ID" value="NZ_JAAEDI010000030.1"/>
</dbReference>
<gene>
    <name evidence="3" type="ORF">GXW78_23060</name>
</gene>
<evidence type="ECO:0000259" key="2">
    <source>
        <dbReference type="SMART" id="SM01351"/>
    </source>
</evidence>
<keyword evidence="4" id="KW-1185">Reference proteome</keyword>
<accession>A0ABS5ENF2</accession>
<organism evidence="3 4">
    <name type="scientific">Neoroseomonas terrae</name>
    <dbReference type="NCBI Taxonomy" id="424799"/>
    <lineage>
        <taxon>Bacteria</taxon>
        <taxon>Pseudomonadati</taxon>
        <taxon>Pseudomonadota</taxon>
        <taxon>Alphaproteobacteria</taxon>
        <taxon>Acetobacterales</taxon>
        <taxon>Acetobacteraceae</taxon>
        <taxon>Neoroseomonas</taxon>
    </lineage>
</organism>
<feature type="domain" description="Lysine-specific metallo-endopeptidase" evidence="2">
    <location>
        <begin position="87"/>
        <end position="215"/>
    </location>
</feature>
<evidence type="ECO:0000313" key="4">
    <source>
        <dbReference type="Proteomes" id="UP000698752"/>
    </source>
</evidence>
<reference evidence="4" key="1">
    <citation type="journal article" date="2021" name="Syst. Appl. Microbiol.">
        <title>Roseomonas hellenica sp. nov., isolated from roots of wild-growing Alkanna tinctoria.</title>
        <authorList>
            <person name="Rat A."/>
            <person name="Naranjo H.D."/>
            <person name="Lebbe L."/>
            <person name="Cnockaert M."/>
            <person name="Krigas N."/>
            <person name="Grigoriadou K."/>
            <person name="Maloupa E."/>
            <person name="Willems A."/>
        </authorList>
    </citation>
    <scope>NUCLEOTIDE SEQUENCE [LARGE SCALE GENOMIC DNA]</scope>
    <source>
        <strain evidence="4">LMG 31159</strain>
    </source>
</reference>